<evidence type="ECO:0000313" key="8">
    <source>
        <dbReference type="EMBL" id="RKQ33527.1"/>
    </source>
</evidence>
<evidence type="ECO:0000259" key="7">
    <source>
        <dbReference type="Pfam" id="PF04138"/>
    </source>
</evidence>
<organism evidence="8 9">
    <name type="scientific">Oceanobacillus halophilus</name>
    <dbReference type="NCBI Taxonomy" id="930130"/>
    <lineage>
        <taxon>Bacteria</taxon>
        <taxon>Bacillati</taxon>
        <taxon>Bacillota</taxon>
        <taxon>Bacilli</taxon>
        <taxon>Bacillales</taxon>
        <taxon>Bacillaceae</taxon>
        <taxon>Oceanobacillus</taxon>
    </lineage>
</organism>
<dbReference type="PANTHER" id="PTHR38459:SF1">
    <property type="entry name" value="PROPHAGE BACTOPRENOL-LINKED GLUCOSE TRANSLOCASE HOMOLOG"/>
    <property type="match status" value="1"/>
</dbReference>
<dbReference type="PANTHER" id="PTHR38459">
    <property type="entry name" value="PROPHAGE BACTOPRENOL-LINKED GLUCOSE TRANSLOCASE HOMOLOG"/>
    <property type="match status" value="1"/>
</dbReference>
<evidence type="ECO:0000256" key="1">
    <source>
        <dbReference type="ARBA" id="ARBA00004141"/>
    </source>
</evidence>
<keyword evidence="5 6" id="KW-0472">Membrane</keyword>
<dbReference type="EMBL" id="RBZP01000006">
    <property type="protein sequence ID" value="RKQ33527.1"/>
    <property type="molecule type" value="Genomic_DNA"/>
</dbReference>
<gene>
    <name evidence="8" type="ORF">D8M06_09970</name>
</gene>
<feature type="transmembrane region" description="Helical" evidence="6">
    <location>
        <begin position="12"/>
        <end position="39"/>
    </location>
</feature>
<dbReference type="OrthoDB" id="9812049at2"/>
<feature type="transmembrane region" description="Helical" evidence="6">
    <location>
        <begin position="124"/>
        <end position="142"/>
    </location>
</feature>
<feature type="transmembrane region" description="Helical" evidence="6">
    <location>
        <begin position="85"/>
        <end position="112"/>
    </location>
</feature>
<evidence type="ECO:0000256" key="3">
    <source>
        <dbReference type="ARBA" id="ARBA00022692"/>
    </source>
</evidence>
<proteinExistence type="inferred from homology"/>
<evidence type="ECO:0000256" key="5">
    <source>
        <dbReference type="ARBA" id="ARBA00023136"/>
    </source>
</evidence>
<keyword evidence="4 6" id="KW-1133">Transmembrane helix</keyword>
<dbReference type="Pfam" id="PF04138">
    <property type="entry name" value="GtrA_DPMS_TM"/>
    <property type="match status" value="1"/>
</dbReference>
<evidence type="ECO:0000313" key="9">
    <source>
        <dbReference type="Proteomes" id="UP000269301"/>
    </source>
</evidence>
<protein>
    <submittedName>
        <fullName evidence="8">GtrA family protein</fullName>
    </submittedName>
</protein>
<dbReference type="GO" id="GO:0005886">
    <property type="term" value="C:plasma membrane"/>
    <property type="evidence" value="ECO:0007669"/>
    <property type="project" value="TreeGrafter"/>
</dbReference>
<dbReference type="RefSeq" id="WP_121204257.1">
    <property type="nucleotide sequence ID" value="NZ_RBZP01000006.1"/>
</dbReference>
<reference evidence="8 9" key="1">
    <citation type="journal article" date="2016" name="Int. J. Syst. Evol. Microbiol.">
        <title>Oceanobacillus halophilus sp. nov., a novel moderately halophilic bacterium from a hypersaline lake.</title>
        <authorList>
            <person name="Amoozegar M.A."/>
            <person name="Bagheri M."/>
            <person name="Makhdoumi A."/>
            <person name="Nikou M.M."/>
            <person name="Fazeli S.A.S."/>
            <person name="Schumann P."/>
            <person name="Sproer C."/>
            <person name="Sanchez-Porro C."/>
            <person name="Ventosa A."/>
        </authorList>
    </citation>
    <scope>NUCLEOTIDE SEQUENCE [LARGE SCALE GENOMIC DNA]</scope>
    <source>
        <strain evidence="8 9">DSM 23996</strain>
    </source>
</reference>
<feature type="transmembrane region" description="Helical" evidence="6">
    <location>
        <begin position="45"/>
        <end position="64"/>
    </location>
</feature>
<dbReference type="GO" id="GO:0000271">
    <property type="term" value="P:polysaccharide biosynthetic process"/>
    <property type="evidence" value="ECO:0007669"/>
    <property type="project" value="InterPro"/>
</dbReference>
<evidence type="ECO:0000256" key="2">
    <source>
        <dbReference type="ARBA" id="ARBA00009399"/>
    </source>
</evidence>
<evidence type="ECO:0000256" key="6">
    <source>
        <dbReference type="SAM" id="Phobius"/>
    </source>
</evidence>
<sequence>MSLVFKNREVVIQVLQFSLIGGLNALIDIGSLNLLLLFWPTENSLFLLLFNTIAYLLAITNSYIWNSNWTFRKTSSKNRKEAVYFLIQALASLIISNIVFVGGAFLLAILAIPTIAEQNIAKGSAMIISSAASFIFMRYFVFKKHRKPVKIKKVSINRYHPAILQVKKGKLDTYRR</sequence>
<name>A0A495A2L7_9BACI</name>
<comment type="caution">
    <text evidence="8">The sequence shown here is derived from an EMBL/GenBank/DDBJ whole genome shotgun (WGS) entry which is preliminary data.</text>
</comment>
<keyword evidence="9" id="KW-1185">Reference proteome</keyword>
<keyword evidence="3 6" id="KW-0812">Transmembrane</keyword>
<dbReference type="InterPro" id="IPR007267">
    <property type="entry name" value="GtrA_DPMS_TM"/>
</dbReference>
<comment type="similarity">
    <text evidence="2">Belongs to the GtrA family.</text>
</comment>
<dbReference type="InterPro" id="IPR051401">
    <property type="entry name" value="GtrA_CellWall_Glycosyl"/>
</dbReference>
<feature type="domain" description="GtrA/DPMS transmembrane" evidence="7">
    <location>
        <begin position="16"/>
        <end position="142"/>
    </location>
</feature>
<dbReference type="Proteomes" id="UP000269301">
    <property type="component" value="Unassembled WGS sequence"/>
</dbReference>
<comment type="subcellular location">
    <subcellularLocation>
        <location evidence="1">Membrane</location>
        <topology evidence="1">Multi-pass membrane protein</topology>
    </subcellularLocation>
</comment>
<dbReference type="AlphaFoldDB" id="A0A495A2L7"/>
<accession>A0A495A2L7</accession>
<evidence type="ECO:0000256" key="4">
    <source>
        <dbReference type="ARBA" id="ARBA00022989"/>
    </source>
</evidence>